<comment type="caution">
    <text evidence="2">The sequence shown here is derived from an EMBL/GenBank/DDBJ whole genome shotgun (WGS) entry which is preliminary data.</text>
</comment>
<keyword evidence="3" id="KW-1185">Reference proteome</keyword>
<accession>A0A3S5A7H9</accession>
<gene>
    <name evidence="2" type="ORF">PXEA_LOCUS7333</name>
</gene>
<protein>
    <submittedName>
        <fullName evidence="2">Uncharacterized protein</fullName>
    </submittedName>
</protein>
<evidence type="ECO:0000256" key="1">
    <source>
        <dbReference type="SAM" id="MobiDB-lite"/>
    </source>
</evidence>
<dbReference type="AlphaFoldDB" id="A0A3S5A7H9"/>
<feature type="compositionally biased region" description="Basic and acidic residues" evidence="1">
    <location>
        <begin position="152"/>
        <end position="170"/>
    </location>
</feature>
<feature type="region of interest" description="Disordered" evidence="1">
    <location>
        <begin position="118"/>
        <end position="170"/>
    </location>
</feature>
<evidence type="ECO:0000313" key="3">
    <source>
        <dbReference type="Proteomes" id="UP000784294"/>
    </source>
</evidence>
<dbReference type="Proteomes" id="UP000784294">
    <property type="component" value="Unassembled WGS sequence"/>
</dbReference>
<evidence type="ECO:0000313" key="2">
    <source>
        <dbReference type="EMBL" id="VEL13893.1"/>
    </source>
</evidence>
<proteinExistence type="predicted"/>
<reference evidence="2" key="1">
    <citation type="submission" date="2018-11" db="EMBL/GenBank/DDBJ databases">
        <authorList>
            <consortium name="Pathogen Informatics"/>
        </authorList>
    </citation>
    <scope>NUCLEOTIDE SEQUENCE</scope>
</reference>
<name>A0A3S5A7H9_9PLAT</name>
<sequence length="247" mass="28264">MQSASVPTSSASDQSTVLSERKIAVPQFSISVGDNFVEEMSNKKPRQQPQQKSIRKHPHRFWIRRFEYGVCRRLESRRMRQWEVERTKNKKVCIQDEDEESTKVLTPKEQVDAASKIEPLRSEVPAEKKEFGKEEEQREEAICRQMEAPNEVEGHEDKLEKGDKEASENKEVVYEGKMRTADGSTGRRFDVRCNEKTGLQDGAEKTRISGPPPSTLSLWQRSAGSMNELPSLAFIDVGVARRLKNIK</sequence>
<dbReference type="EMBL" id="CAAALY010019297">
    <property type="protein sequence ID" value="VEL13893.1"/>
    <property type="molecule type" value="Genomic_DNA"/>
</dbReference>
<feature type="compositionally biased region" description="Basic and acidic residues" evidence="1">
    <location>
        <begin position="118"/>
        <end position="142"/>
    </location>
</feature>
<organism evidence="2 3">
    <name type="scientific">Protopolystoma xenopodis</name>
    <dbReference type="NCBI Taxonomy" id="117903"/>
    <lineage>
        <taxon>Eukaryota</taxon>
        <taxon>Metazoa</taxon>
        <taxon>Spiralia</taxon>
        <taxon>Lophotrochozoa</taxon>
        <taxon>Platyhelminthes</taxon>
        <taxon>Monogenea</taxon>
        <taxon>Polyopisthocotylea</taxon>
        <taxon>Polystomatidea</taxon>
        <taxon>Polystomatidae</taxon>
        <taxon>Protopolystoma</taxon>
    </lineage>
</organism>